<dbReference type="InterPro" id="IPR035906">
    <property type="entry name" value="MetI-like_sf"/>
</dbReference>
<keyword evidence="2 5" id="KW-0812">Transmembrane</keyword>
<evidence type="ECO:0000256" key="4">
    <source>
        <dbReference type="ARBA" id="ARBA00023136"/>
    </source>
</evidence>
<evidence type="ECO:0000313" key="6">
    <source>
        <dbReference type="EMBL" id="GAM72893.1"/>
    </source>
</evidence>
<name>A0A0B8QCI1_9VIBR</name>
<reference evidence="6 7" key="2">
    <citation type="submission" date="2015-01" db="EMBL/GenBank/DDBJ databases">
        <authorList>
            <consortium name="NBRP consortium"/>
            <person name="Sawabe T."/>
            <person name="Meirelles P."/>
            <person name="Feng G."/>
            <person name="Sayaka M."/>
            <person name="Hattori M."/>
            <person name="Ohkuma M."/>
        </authorList>
    </citation>
    <scope>NUCLEOTIDE SEQUENCE [LARGE SCALE GENOMIC DNA]</scope>
    <source>
        <strain evidence="7">JCM 19241</strain>
    </source>
</reference>
<evidence type="ECO:0000256" key="1">
    <source>
        <dbReference type="ARBA" id="ARBA00004141"/>
    </source>
</evidence>
<keyword evidence="4 5" id="KW-0472">Membrane</keyword>
<dbReference type="EMBL" id="BBSC01000001">
    <property type="protein sequence ID" value="GAM72893.1"/>
    <property type="molecule type" value="Genomic_DNA"/>
</dbReference>
<comment type="caution">
    <text evidence="6">The sequence shown here is derived from an EMBL/GenBank/DDBJ whole genome shotgun (WGS) entry which is preliminary data.</text>
</comment>
<dbReference type="SUPFAM" id="SSF161098">
    <property type="entry name" value="MetI-like"/>
    <property type="match status" value="1"/>
</dbReference>
<evidence type="ECO:0000256" key="2">
    <source>
        <dbReference type="ARBA" id="ARBA00022692"/>
    </source>
</evidence>
<comment type="subcellular location">
    <subcellularLocation>
        <location evidence="1">Membrane</location>
        <topology evidence="1">Multi-pass membrane protein</topology>
    </subcellularLocation>
</comment>
<dbReference type="STRING" id="1481914.JCM19241_2348"/>
<evidence type="ECO:0000256" key="5">
    <source>
        <dbReference type="SAM" id="Phobius"/>
    </source>
</evidence>
<reference evidence="6 7" key="1">
    <citation type="submission" date="2015-01" db="EMBL/GenBank/DDBJ databases">
        <title>Vibrio sp. C94 JCM 19241 whole genome shotgun sequence.</title>
        <authorList>
            <person name="Sawabe T."/>
            <person name="Meirelles P."/>
            <person name="Feng G."/>
            <person name="Sayaka M."/>
            <person name="Hattori M."/>
            <person name="Ohkuma M."/>
        </authorList>
    </citation>
    <scope>NUCLEOTIDE SEQUENCE [LARGE SCALE GENOMIC DNA]</scope>
    <source>
        <strain evidence="7">JCM 19241</strain>
    </source>
</reference>
<feature type="transmembrane region" description="Helical" evidence="5">
    <location>
        <begin position="76"/>
        <end position="96"/>
    </location>
</feature>
<dbReference type="GO" id="GO:0016020">
    <property type="term" value="C:membrane"/>
    <property type="evidence" value="ECO:0007669"/>
    <property type="project" value="UniProtKB-SubCell"/>
</dbReference>
<evidence type="ECO:0000256" key="3">
    <source>
        <dbReference type="ARBA" id="ARBA00022989"/>
    </source>
</evidence>
<accession>A0A0B8QCI1</accession>
<dbReference type="Proteomes" id="UP000031666">
    <property type="component" value="Unassembled WGS sequence"/>
</dbReference>
<organism evidence="6 7">
    <name type="scientific">Vibrio ishigakensis</name>
    <dbReference type="NCBI Taxonomy" id="1481914"/>
    <lineage>
        <taxon>Bacteria</taxon>
        <taxon>Pseudomonadati</taxon>
        <taxon>Pseudomonadota</taxon>
        <taxon>Gammaproteobacteria</taxon>
        <taxon>Vibrionales</taxon>
        <taxon>Vibrionaceae</taxon>
        <taxon>Vibrio</taxon>
    </lineage>
</organism>
<protein>
    <submittedName>
        <fullName evidence="6">ABC transporter</fullName>
    </submittedName>
</protein>
<feature type="transmembrane region" description="Helical" evidence="5">
    <location>
        <begin position="42"/>
        <end position="64"/>
    </location>
</feature>
<dbReference type="AlphaFoldDB" id="A0A0B8QCI1"/>
<evidence type="ECO:0000313" key="7">
    <source>
        <dbReference type="Proteomes" id="UP000031666"/>
    </source>
</evidence>
<proteinExistence type="predicted"/>
<sequence length="98" mass="10710">MVGVTASSLSFIPPLGLSEVSLGAFEQVFSWHGVERSIALSLFSALLSSYIACLLAFAVLMSCWQSRWWRRIEVTLSPLLALPHVAFAIASLPIFLRG</sequence>
<keyword evidence="3 5" id="KW-1133">Transmembrane helix</keyword>
<gene>
    <name evidence="6" type="ORF">JCM19241_2348</name>
</gene>